<keyword evidence="1" id="KW-0472">Membrane</keyword>
<dbReference type="Proteomes" id="UP000242712">
    <property type="component" value="Unassembled WGS sequence"/>
</dbReference>
<reference evidence="2 3" key="1">
    <citation type="submission" date="2017-08" db="EMBL/GenBank/DDBJ databases">
        <title>Draft genome sequences of 64 type strains of genus Staph aureus.</title>
        <authorList>
            <person name="Cole K."/>
            <person name="Golubchik T."/>
            <person name="Russell J."/>
            <person name="Foster D."/>
            <person name="Llewelyn M."/>
            <person name="Wilson D."/>
            <person name="Crook D."/>
            <person name="Paul J."/>
        </authorList>
    </citation>
    <scope>NUCLEOTIDE SEQUENCE [LARGE SCALE GENOMIC DNA]</scope>
    <source>
        <strain evidence="2 3">DSM 29875</strain>
    </source>
</reference>
<organism evidence="2 3">
    <name type="scientific">Staphylococcus argensis</name>
    <dbReference type="NCBI Taxonomy" id="1607738"/>
    <lineage>
        <taxon>Bacteria</taxon>
        <taxon>Bacillati</taxon>
        <taxon>Bacillota</taxon>
        <taxon>Bacilli</taxon>
        <taxon>Bacillales</taxon>
        <taxon>Staphylococcaceae</taxon>
        <taxon>Staphylococcus</taxon>
    </lineage>
</organism>
<dbReference type="GeneID" id="98298824"/>
<evidence type="ECO:0000256" key="1">
    <source>
        <dbReference type="SAM" id="Phobius"/>
    </source>
</evidence>
<keyword evidence="3" id="KW-1185">Reference proteome</keyword>
<evidence type="ECO:0000313" key="3">
    <source>
        <dbReference type="Proteomes" id="UP000242712"/>
    </source>
</evidence>
<name>A0A2K4FB24_9STAP</name>
<keyword evidence="1" id="KW-1133">Transmembrane helix</keyword>
<proteinExistence type="predicted"/>
<protein>
    <submittedName>
        <fullName evidence="2">Uncharacterized protein</fullName>
    </submittedName>
</protein>
<sequence length="158" mass="17477">MNKKVEFALSILFFWVKGSVAVDSRFVKVNTANAILGIFPAGRDAETMPLKNISSTKLSSKYKIFPMIIGILIMLIALSRLGTSFFGALIFFIIGALIFGSGMLTTLIIQRAGNDYAISVPFFEKNKLLIAQNSIEEALAHDTDKTDLNQFFDKKESN</sequence>
<feature type="transmembrane region" description="Helical" evidence="1">
    <location>
        <begin position="64"/>
        <end position="82"/>
    </location>
</feature>
<dbReference type="OrthoDB" id="2249789at2"/>
<dbReference type="EMBL" id="PPPX01000016">
    <property type="protein sequence ID" value="POA08544.1"/>
    <property type="molecule type" value="Genomic_DNA"/>
</dbReference>
<comment type="caution">
    <text evidence="2">The sequence shown here is derived from an EMBL/GenBank/DDBJ whole genome shotgun (WGS) entry which is preliminary data.</text>
</comment>
<keyword evidence="1" id="KW-0812">Transmembrane</keyword>
<evidence type="ECO:0000313" key="2">
    <source>
        <dbReference type="EMBL" id="POA08544.1"/>
    </source>
</evidence>
<accession>A0A2K4FB24</accession>
<gene>
    <name evidence="2" type="ORF">CD039_10775</name>
</gene>
<dbReference type="AlphaFoldDB" id="A0A2K4FB24"/>
<dbReference type="RefSeq" id="WP_103372316.1">
    <property type="nucleotide sequence ID" value="NZ_CBCRVO010000002.1"/>
</dbReference>
<feature type="transmembrane region" description="Helical" evidence="1">
    <location>
        <begin position="88"/>
        <end position="109"/>
    </location>
</feature>